<evidence type="ECO:0000313" key="3">
    <source>
        <dbReference type="Proteomes" id="UP000008634"/>
    </source>
</evidence>
<keyword evidence="3" id="KW-1185">Reference proteome</keyword>
<reference evidence="2 3" key="1">
    <citation type="journal article" date="2010" name="Stand. Genomic Sci.">
        <title>Complete genome sequence of Cellulophaga algicola type strain (IC166).</title>
        <authorList>
            <person name="Abt B."/>
            <person name="Lu M."/>
            <person name="Misra M."/>
            <person name="Han C."/>
            <person name="Nolan M."/>
            <person name="Lucas S."/>
            <person name="Hammon N."/>
            <person name="Deshpande S."/>
            <person name="Cheng J.F."/>
            <person name="Tapia R."/>
            <person name="Goodwin L."/>
            <person name="Pitluck S."/>
            <person name="Liolios K."/>
            <person name="Pagani I."/>
            <person name="Ivanova N."/>
            <person name="Mavromatis K."/>
            <person name="Ovchinikova G."/>
            <person name="Pati A."/>
            <person name="Chen A."/>
            <person name="Palaniappan K."/>
            <person name="Land M."/>
            <person name="Hauser L."/>
            <person name="Chang Y.J."/>
            <person name="Jeffries C.D."/>
            <person name="Detter J.C."/>
            <person name="Brambilla E."/>
            <person name="Rohde M."/>
            <person name="Tindall B.J."/>
            <person name="Goker M."/>
            <person name="Woyke T."/>
            <person name="Bristow J."/>
            <person name="Eisen J.A."/>
            <person name="Markowitz V."/>
            <person name="Hugenholtz P."/>
            <person name="Kyrpides N.C."/>
            <person name="Klenk H.P."/>
            <person name="Lapidus A."/>
        </authorList>
    </citation>
    <scope>NUCLEOTIDE SEQUENCE [LARGE SCALE GENOMIC DNA]</scope>
    <source>
        <strain evidence="3">DSM 14237 / IC166 / ACAM 630</strain>
    </source>
</reference>
<keyword evidence="1" id="KW-0472">Membrane</keyword>
<dbReference type="Proteomes" id="UP000008634">
    <property type="component" value="Chromosome"/>
</dbReference>
<dbReference type="OrthoDB" id="359260at2"/>
<dbReference type="AlphaFoldDB" id="E6XCL6"/>
<proteinExistence type="predicted"/>
<dbReference type="EMBL" id="CP002453">
    <property type="protein sequence ID" value="ADV49005.1"/>
    <property type="molecule type" value="Genomic_DNA"/>
</dbReference>
<organism evidence="2 3">
    <name type="scientific">Cellulophaga algicola (strain DSM 14237 / IC166 / ACAM 630)</name>
    <dbReference type="NCBI Taxonomy" id="688270"/>
    <lineage>
        <taxon>Bacteria</taxon>
        <taxon>Pseudomonadati</taxon>
        <taxon>Bacteroidota</taxon>
        <taxon>Flavobacteriia</taxon>
        <taxon>Flavobacteriales</taxon>
        <taxon>Flavobacteriaceae</taxon>
        <taxon>Cellulophaga</taxon>
    </lineage>
</organism>
<dbReference type="KEGG" id="cao:Celal_1704"/>
<protein>
    <submittedName>
        <fullName evidence="2">Uncharacterized protein</fullName>
    </submittedName>
</protein>
<feature type="transmembrane region" description="Helical" evidence="1">
    <location>
        <begin position="82"/>
        <end position="100"/>
    </location>
</feature>
<name>E6XCL6_CELAD</name>
<sequence>MITKEELADNYKRFSDSEIIKLHKEQNSLTHIALEVLSNEIELRKLNLTSISKNSIVKNEKLKLTNTTSNKRYYISYKKMKNTSYIYFFSCSLMIIGNLISFIPTLFIFSIITFFLGIYFYNMNEEFIQFEIREKDVLYYRKRNYYGKFKFRDFYTLYLNKSFEIIKLAEIKKVEKNESFIDGNNLYLINNNDEKIDVLLNINKTQLNEIYLDLKKALKQK</sequence>
<evidence type="ECO:0000313" key="2">
    <source>
        <dbReference type="EMBL" id="ADV49005.1"/>
    </source>
</evidence>
<gene>
    <name evidence="2" type="ordered locus">Celal_1704</name>
</gene>
<dbReference type="HOGENOM" id="CLU_1248786_0_0_10"/>
<keyword evidence="1" id="KW-0812">Transmembrane</keyword>
<dbReference type="RefSeq" id="WP_013550485.1">
    <property type="nucleotide sequence ID" value="NC_014934.1"/>
</dbReference>
<evidence type="ECO:0000256" key="1">
    <source>
        <dbReference type="SAM" id="Phobius"/>
    </source>
</evidence>
<accession>E6XCL6</accession>
<keyword evidence="1" id="KW-1133">Transmembrane helix</keyword>